<proteinExistence type="predicted"/>
<dbReference type="EMBL" id="MF479730">
    <property type="protein sequence ID" value="ASU00542.1"/>
    <property type="molecule type" value="Genomic_DNA"/>
</dbReference>
<reference evidence="1 2" key="1">
    <citation type="submission" date="2017-07" db="EMBL/GenBank/DDBJ databases">
        <title>In vitro design and evaluation of phage cocktails against multidrug-resistant Aeromonas salmonicida.</title>
        <authorList>
            <person name="Chen L."/>
            <person name="Yuan S."/>
            <person name="Ma Y."/>
        </authorList>
    </citation>
    <scope>NUCLEOTIDE SEQUENCE [LARGE SCALE GENOMIC DNA]</scope>
</reference>
<evidence type="ECO:0000313" key="1">
    <source>
        <dbReference type="EMBL" id="ASU00542.1"/>
    </source>
</evidence>
<organism evidence="1 2">
    <name type="scientific">Aeromonas phage AS-gz</name>
    <dbReference type="NCBI Taxonomy" id="2026082"/>
    <lineage>
        <taxon>Viruses</taxon>
        <taxon>Duplodnaviria</taxon>
        <taxon>Heunggongvirae</taxon>
        <taxon>Uroviricota</taxon>
        <taxon>Caudoviricetes</taxon>
        <taxon>Pantevenvirales</taxon>
        <taxon>Straboviridae</taxon>
        <taxon>Tulanevirus</taxon>
        <taxon>Tulanevirus asgz</taxon>
    </lineage>
</organism>
<dbReference type="RefSeq" id="YP_009612993.1">
    <property type="nucleotide sequence ID" value="NC_042019.1"/>
</dbReference>
<dbReference type="Pfam" id="PF11649">
    <property type="entry name" value="T4_neck-protein"/>
    <property type="match status" value="1"/>
</dbReference>
<evidence type="ECO:0000313" key="2">
    <source>
        <dbReference type="Proteomes" id="UP000221110"/>
    </source>
</evidence>
<name>A0A223LGA3_9CAUD</name>
<protein>
    <submittedName>
        <fullName evidence="1">Neck protein</fullName>
    </submittedName>
</protein>
<dbReference type="Proteomes" id="UP000221110">
    <property type="component" value="Segment"/>
</dbReference>
<dbReference type="GeneID" id="40089363"/>
<dbReference type="KEGG" id="vg:40089363"/>
<sequence>MMDKSLFATLENRSGYQQTNEQNILNPYVKFNRYEGSQALHDTLVAESIQMRGLEFYYLEREYTNLDLVFGEDPNSRFEKAWKFAAWLNSFESYEGQQSFFSKFGHQQNDEVRISINPGLFKHQVNGKEPKLGDLIYLPMDNSLFEITWVEPYTPFYQMGKNPIRVIVAQKFIYSGEKLAPQFQEKPEIEDPYNGLDLEPILNLDGFIDQKIDQFGENVQAQNEARPFVEPFDPIGTNPVNSFNSPFGRHEGQ</sequence>
<dbReference type="InterPro" id="IPR021674">
    <property type="entry name" value="Phage_T4_Gp14_neck-protein"/>
</dbReference>
<keyword evidence="2" id="KW-1185">Reference proteome</keyword>
<accession>A0A223LGA3</accession>